<proteinExistence type="predicted"/>
<dbReference type="RefSeq" id="WP_301371800.1">
    <property type="nucleotide sequence ID" value="NZ_JAPZCX010000001.1"/>
</dbReference>
<gene>
    <name evidence="1" type="ORF">O8C76_00045</name>
</gene>
<dbReference type="EMBL" id="JAPZCX010000001">
    <property type="protein sequence ID" value="MDN5069416.1"/>
    <property type="molecule type" value="Genomic_DNA"/>
</dbReference>
<comment type="caution">
    <text evidence="1">The sequence shown here is derived from an EMBL/GenBank/DDBJ whole genome shotgun (WGS) entry which is preliminary data.</text>
</comment>
<reference evidence="1" key="1">
    <citation type="submission" date="2022-12" db="EMBL/GenBank/DDBJ databases">
        <authorList>
            <person name="Uljanovas D."/>
        </authorList>
    </citation>
    <scope>NUCLEOTIDE SEQUENCE</scope>
    <source>
        <strain evidence="1">RCM69</strain>
    </source>
</reference>
<evidence type="ECO:0000313" key="2">
    <source>
        <dbReference type="Proteomes" id="UP001170288"/>
    </source>
</evidence>
<evidence type="ECO:0000313" key="1">
    <source>
        <dbReference type="EMBL" id="MDN5069416.1"/>
    </source>
</evidence>
<dbReference type="Proteomes" id="UP001170288">
    <property type="component" value="Unassembled WGS sequence"/>
</dbReference>
<organism evidence="1 2">
    <name type="scientific">Aliarcobacter butzleri</name>
    <dbReference type="NCBI Taxonomy" id="28197"/>
    <lineage>
        <taxon>Bacteria</taxon>
        <taxon>Pseudomonadati</taxon>
        <taxon>Campylobacterota</taxon>
        <taxon>Epsilonproteobacteria</taxon>
        <taxon>Campylobacterales</taxon>
        <taxon>Arcobacteraceae</taxon>
        <taxon>Aliarcobacter</taxon>
    </lineage>
</organism>
<protein>
    <submittedName>
        <fullName evidence="1">Uncharacterized protein</fullName>
    </submittedName>
</protein>
<sequence length="132" mass="15428">MLNKSFIEQLLKDIGVSQDVINQLIIRCEKSKLIKKLFEHIQQNQSININTILETLINADKFSLISCNKETLSRITGLTERQIDNERRAGNLPHIQLSGTDDERGGRKTIIYDPYEVMEYLYQNKRFENEKN</sequence>
<name>A0AAW7PUK7_9BACT</name>
<reference evidence="1" key="2">
    <citation type="journal article" date="2023" name="Microorganisms">
        <title>Genomic Characterization of Arcobacter butzleri Strains Isolated from Various Sources in Lithuania.</title>
        <authorList>
            <person name="Uljanovas D."/>
            <person name="Golz G."/>
            <person name="Fleischmann S."/>
            <person name="Kudirkiene E."/>
            <person name="Kasetiene N."/>
            <person name="Grineviciene A."/>
            <person name="Tamuleviciene E."/>
            <person name="Aksomaitiene J."/>
            <person name="Alter T."/>
            <person name="Malakauskas M."/>
        </authorList>
    </citation>
    <scope>NUCLEOTIDE SEQUENCE</scope>
    <source>
        <strain evidence="1">RCM69</strain>
    </source>
</reference>
<accession>A0AAW7PUK7</accession>
<dbReference type="AlphaFoldDB" id="A0AAW7PUK7"/>